<name>A0A132AIK8_SARSC</name>
<dbReference type="Gene3D" id="2.60.40.10">
    <property type="entry name" value="Immunoglobulins"/>
    <property type="match status" value="1"/>
</dbReference>
<dbReference type="AlphaFoldDB" id="A0A132AIK8"/>
<dbReference type="PROSITE" id="PS50835">
    <property type="entry name" value="IG_LIKE"/>
    <property type="match status" value="1"/>
</dbReference>
<dbReference type="InterPro" id="IPR013783">
    <property type="entry name" value="Ig-like_fold"/>
</dbReference>
<comment type="caution">
    <text evidence="2">The sequence shown here is derived from an EMBL/GenBank/DDBJ whole genome shotgun (WGS) entry which is preliminary data.</text>
</comment>
<evidence type="ECO:0000313" key="3">
    <source>
        <dbReference type="Proteomes" id="UP000616769"/>
    </source>
</evidence>
<evidence type="ECO:0000313" key="2">
    <source>
        <dbReference type="EMBL" id="KPM10753.1"/>
    </source>
</evidence>
<dbReference type="InterPro" id="IPR036179">
    <property type="entry name" value="Ig-like_dom_sf"/>
</dbReference>
<evidence type="ECO:0000256" key="1">
    <source>
        <dbReference type="ARBA" id="ARBA00023157"/>
    </source>
</evidence>
<dbReference type="Pfam" id="PF08205">
    <property type="entry name" value="C2-set_2"/>
    <property type="match status" value="1"/>
</dbReference>
<keyword evidence="1" id="KW-1015">Disulfide bond</keyword>
<dbReference type="Proteomes" id="UP000616769">
    <property type="component" value="Unassembled WGS sequence"/>
</dbReference>
<sequence>MGSRPPATITWLLGGTIKLPDAQEQISADGNKTTSRLSLTLTTDDLGKDITCRAENPHVQASMLEDSIRTEINCKK</sequence>
<dbReference type="EMBL" id="JXLN01015677">
    <property type="protein sequence ID" value="KPM10753.1"/>
    <property type="molecule type" value="Genomic_DNA"/>
</dbReference>
<dbReference type="InterPro" id="IPR013162">
    <property type="entry name" value="CD80_C2-set"/>
</dbReference>
<dbReference type="SUPFAM" id="SSF48726">
    <property type="entry name" value="Immunoglobulin"/>
    <property type="match status" value="1"/>
</dbReference>
<reference evidence="2 3" key="1">
    <citation type="journal article" date="2015" name="Parasit. Vectors">
        <title>Draft genome of the scabies mite.</title>
        <authorList>
            <person name="Rider S.D.Jr."/>
            <person name="Morgan M.S."/>
            <person name="Arlian L.G."/>
        </authorList>
    </citation>
    <scope>NUCLEOTIDE SEQUENCE [LARGE SCALE GENOMIC DNA]</scope>
    <source>
        <strain evidence="2">Arlian Lab</strain>
    </source>
</reference>
<dbReference type="VEuPathDB" id="VectorBase:SSCA000281"/>
<organism evidence="2 3">
    <name type="scientific">Sarcoptes scabiei</name>
    <name type="common">Itch mite</name>
    <name type="synonym">Acarus scabiei</name>
    <dbReference type="NCBI Taxonomy" id="52283"/>
    <lineage>
        <taxon>Eukaryota</taxon>
        <taxon>Metazoa</taxon>
        <taxon>Ecdysozoa</taxon>
        <taxon>Arthropoda</taxon>
        <taxon>Chelicerata</taxon>
        <taxon>Arachnida</taxon>
        <taxon>Acari</taxon>
        <taxon>Acariformes</taxon>
        <taxon>Sarcoptiformes</taxon>
        <taxon>Astigmata</taxon>
        <taxon>Psoroptidia</taxon>
        <taxon>Sarcoptoidea</taxon>
        <taxon>Sarcoptidae</taxon>
        <taxon>Sarcoptinae</taxon>
        <taxon>Sarcoptes</taxon>
    </lineage>
</organism>
<dbReference type="PANTHER" id="PTHR23278:SF19">
    <property type="entry name" value="OBSCURIN"/>
    <property type="match status" value="1"/>
</dbReference>
<gene>
    <name evidence="2" type="ORF">QR98_0093140</name>
</gene>
<dbReference type="PANTHER" id="PTHR23278">
    <property type="entry name" value="SIDESTEP PROTEIN"/>
    <property type="match status" value="1"/>
</dbReference>
<proteinExistence type="predicted"/>
<dbReference type="InterPro" id="IPR007110">
    <property type="entry name" value="Ig-like_dom"/>
</dbReference>
<protein>
    <submittedName>
        <fullName evidence="2">Immunoglobulin domain containing protein 12</fullName>
    </submittedName>
</protein>
<accession>A0A132AIK8</accession>